<evidence type="ECO:0000313" key="2">
    <source>
        <dbReference type="EMBL" id="KAG5579325.1"/>
    </source>
</evidence>
<name>A0A9J5WVN5_SOLCO</name>
<evidence type="ECO:0000256" key="1">
    <source>
        <dbReference type="SAM" id="MobiDB-lite"/>
    </source>
</evidence>
<dbReference type="EMBL" id="JACXVP010000010">
    <property type="protein sequence ID" value="KAG5579325.1"/>
    <property type="molecule type" value="Genomic_DNA"/>
</dbReference>
<protein>
    <submittedName>
        <fullName evidence="2">Uncharacterized protein</fullName>
    </submittedName>
</protein>
<gene>
    <name evidence="2" type="ORF">H5410_049952</name>
</gene>
<evidence type="ECO:0000313" key="3">
    <source>
        <dbReference type="Proteomes" id="UP000824120"/>
    </source>
</evidence>
<sequence>MKKKTDVLCIRVEKIEGVIRRIHNGREIRLDEIHLEFWKSTCKVDMKWLNGLFNEYQAVKPHYESLRRGGGDEGKEENENFRKSFKIHNGTRNYRNYSPGKETGGAV</sequence>
<feature type="compositionally biased region" description="Basic and acidic residues" evidence="1">
    <location>
        <begin position="67"/>
        <end position="82"/>
    </location>
</feature>
<accession>A0A9J5WVN5</accession>
<dbReference type="AlphaFoldDB" id="A0A9J5WVN5"/>
<feature type="region of interest" description="Disordered" evidence="1">
    <location>
        <begin position="67"/>
        <end position="107"/>
    </location>
</feature>
<reference evidence="2 3" key="1">
    <citation type="submission" date="2020-09" db="EMBL/GenBank/DDBJ databases">
        <title>De no assembly of potato wild relative species, Solanum commersonii.</title>
        <authorList>
            <person name="Cho K."/>
        </authorList>
    </citation>
    <scope>NUCLEOTIDE SEQUENCE [LARGE SCALE GENOMIC DNA]</scope>
    <source>
        <strain evidence="2">LZ3.2</strain>
        <tissue evidence="2">Leaf</tissue>
    </source>
</reference>
<dbReference type="Proteomes" id="UP000824120">
    <property type="component" value="Chromosome 10"/>
</dbReference>
<keyword evidence="3" id="KW-1185">Reference proteome</keyword>
<organism evidence="2 3">
    <name type="scientific">Solanum commersonii</name>
    <name type="common">Commerson's wild potato</name>
    <name type="synonym">Commerson's nightshade</name>
    <dbReference type="NCBI Taxonomy" id="4109"/>
    <lineage>
        <taxon>Eukaryota</taxon>
        <taxon>Viridiplantae</taxon>
        <taxon>Streptophyta</taxon>
        <taxon>Embryophyta</taxon>
        <taxon>Tracheophyta</taxon>
        <taxon>Spermatophyta</taxon>
        <taxon>Magnoliopsida</taxon>
        <taxon>eudicotyledons</taxon>
        <taxon>Gunneridae</taxon>
        <taxon>Pentapetalae</taxon>
        <taxon>asterids</taxon>
        <taxon>lamiids</taxon>
        <taxon>Solanales</taxon>
        <taxon>Solanaceae</taxon>
        <taxon>Solanoideae</taxon>
        <taxon>Solaneae</taxon>
        <taxon>Solanum</taxon>
    </lineage>
</organism>
<comment type="caution">
    <text evidence="2">The sequence shown here is derived from an EMBL/GenBank/DDBJ whole genome shotgun (WGS) entry which is preliminary data.</text>
</comment>
<proteinExistence type="predicted"/>